<dbReference type="EMBL" id="JASPKZ010008384">
    <property type="protein sequence ID" value="KAJ9579637.1"/>
    <property type="molecule type" value="Genomic_DNA"/>
</dbReference>
<reference evidence="1" key="2">
    <citation type="submission" date="2023-05" db="EMBL/GenBank/DDBJ databases">
        <authorList>
            <person name="Fouks B."/>
        </authorList>
    </citation>
    <scope>NUCLEOTIDE SEQUENCE</scope>
    <source>
        <strain evidence="1">Stay&amp;Tobe</strain>
        <tissue evidence="1">Testes</tissue>
    </source>
</reference>
<sequence>KFTRHTIPYLTIKKCICITEIGIQNLNSKNVHCLTLKHLYMCTISSTNNIKSVFDFVPRSVKHVHWYCCNCVKDT</sequence>
<protein>
    <submittedName>
        <fullName evidence="1">Uncharacterized protein</fullName>
    </submittedName>
</protein>
<feature type="non-terminal residue" evidence="1">
    <location>
        <position position="75"/>
    </location>
</feature>
<name>A0AAD7ZG07_DIPPU</name>
<keyword evidence="2" id="KW-1185">Reference proteome</keyword>
<accession>A0AAD7ZG07</accession>
<dbReference type="AlphaFoldDB" id="A0AAD7ZG07"/>
<organism evidence="1 2">
    <name type="scientific">Diploptera punctata</name>
    <name type="common">Pacific beetle cockroach</name>
    <dbReference type="NCBI Taxonomy" id="6984"/>
    <lineage>
        <taxon>Eukaryota</taxon>
        <taxon>Metazoa</taxon>
        <taxon>Ecdysozoa</taxon>
        <taxon>Arthropoda</taxon>
        <taxon>Hexapoda</taxon>
        <taxon>Insecta</taxon>
        <taxon>Pterygota</taxon>
        <taxon>Neoptera</taxon>
        <taxon>Polyneoptera</taxon>
        <taxon>Dictyoptera</taxon>
        <taxon>Blattodea</taxon>
        <taxon>Blaberoidea</taxon>
        <taxon>Blaberidae</taxon>
        <taxon>Diplopterinae</taxon>
        <taxon>Diploptera</taxon>
    </lineage>
</organism>
<evidence type="ECO:0000313" key="1">
    <source>
        <dbReference type="EMBL" id="KAJ9579637.1"/>
    </source>
</evidence>
<proteinExistence type="predicted"/>
<evidence type="ECO:0000313" key="2">
    <source>
        <dbReference type="Proteomes" id="UP001233999"/>
    </source>
</evidence>
<gene>
    <name evidence="1" type="ORF">L9F63_004716</name>
</gene>
<dbReference type="Proteomes" id="UP001233999">
    <property type="component" value="Unassembled WGS sequence"/>
</dbReference>
<feature type="non-terminal residue" evidence="1">
    <location>
        <position position="1"/>
    </location>
</feature>
<reference evidence="1" key="1">
    <citation type="journal article" date="2023" name="IScience">
        <title>Live-bearing cockroach genome reveals convergent evolutionary mechanisms linked to viviparity in insects and beyond.</title>
        <authorList>
            <person name="Fouks B."/>
            <person name="Harrison M.C."/>
            <person name="Mikhailova A.A."/>
            <person name="Marchal E."/>
            <person name="English S."/>
            <person name="Carruthers M."/>
            <person name="Jennings E.C."/>
            <person name="Chiamaka E.L."/>
            <person name="Frigard R.A."/>
            <person name="Pippel M."/>
            <person name="Attardo G.M."/>
            <person name="Benoit J.B."/>
            <person name="Bornberg-Bauer E."/>
            <person name="Tobe S.S."/>
        </authorList>
    </citation>
    <scope>NUCLEOTIDE SEQUENCE</scope>
    <source>
        <strain evidence="1">Stay&amp;Tobe</strain>
    </source>
</reference>
<comment type="caution">
    <text evidence="1">The sequence shown here is derived from an EMBL/GenBank/DDBJ whole genome shotgun (WGS) entry which is preliminary data.</text>
</comment>